<dbReference type="RefSeq" id="WP_147287894.1">
    <property type="nucleotide sequence ID" value="NZ_QQBC01000003.1"/>
</dbReference>
<evidence type="ECO:0000313" key="4">
    <source>
        <dbReference type="Proteomes" id="UP000254869"/>
    </source>
</evidence>
<keyword evidence="2" id="KW-0472">Membrane</keyword>
<gene>
    <name evidence="3" type="ORF">DFR76_103115</name>
</gene>
<name>A0A370ICB0_9NOCA</name>
<reference evidence="3 4" key="1">
    <citation type="submission" date="2018-07" db="EMBL/GenBank/DDBJ databases">
        <title>Genomic Encyclopedia of Type Strains, Phase IV (KMG-IV): sequencing the most valuable type-strain genomes for metagenomic binning, comparative biology and taxonomic classification.</title>
        <authorList>
            <person name="Goeker M."/>
        </authorList>
    </citation>
    <scope>NUCLEOTIDE SEQUENCE [LARGE SCALE GENOMIC DNA]</scope>
    <source>
        <strain evidence="3 4">DSM 44290</strain>
    </source>
</reference>
<keyword evidence="4" id="KW-1185">Reference proteome</keyword>
<evidence type="ECO:0000256" key="1">
    <source>
        <dbReference type="SAM" id="MobiDB-lite"/>
    </source>
</evidence>
<keyword evidence="2" id="KW-1133">Transmembrane helix</keyword>
<evidence type="ECO:0000313" key="3">
    <source>
        <dbReference type="EMBL" id="RDI67044.1"/>
    </source>
</evidence>
<feature type="compositionally biased region" description="Low complexity" evidence="1">
    <location>
        <begin position="46"/>
        <end position="62"/>
    </location>
</feature>
<sequence>MAPRNLSRQGYSLALVVVIVAVVVALAVWFWPRGDDRSRAEGTGTSSNPAPASSDSAPTSKASDGDPAAAEFPYQPLWPFADAAAVNSWEVAHSEGGLQPWHLDAGVTAQYFARYYLGYESIDKVVSSSVQAREAWIGVGFDHPGGTTTAAVVHLARFGPEVDSPWEVVGTQDTTLSVTTPAYGAAVNSSLTVGGRVTGVDENLRVQVRALDRPQQPVAEAPAIPAGGTDTPWTTTVELGACSGTLTVAVATGGHVGAVERFAVTGVHC</sequence>
<keyword evidence="2" id="KW-0812">Transmembrane</keyword>
<feature type="region of interest" description="Disordered" evidence="1">
    <location>
        <begin position="37"/>
        <end position="68"/>
    </location>
</feature>
<protein>
    <submittedName>
        <fullName evidence="3">Uncharacterized protein</fullName>
    </submittedName>
</protein>
<feature type="transmembrane region" description="Helical" evidence="2">
    <location>
        <begin position="12"/>
        <end position="31"/>
    </location>
</feature>
<proteinExistence type="predicted"/>
<dbReference type="Proteomes" id="UP000254869">
    <property type="component" value="Unassembled WGS sequence"/>
</dbReference>
<dbReference type="STRING" id="1210086.GCA_001613105_06100"/>
<comment type="caution">
    <text evidence="3">The sequence shown here is derived from an EMBL/GenBank/DDBJ whole genome shotgun (WGS) entry which is preliminary data.</text>
</comment>
<evidence type="ECO:0000256" key="2">
    <source>
        <dbReference type="SAM" id="Phobius"/>
    </source>
</evidence>
<organism evidence="3 4">
    <name type="scientific">Nocardia pseudobrasiliensis</name>
    <dbReference type="NCBI Taxonomy" id="45979"/>
    <lineage>
        <taxon>Bacteria</taxon>
        <taxon>Bacillati</taxon>
        <taxon>Actinomycetota</taxon>
        <taxon>Actinomycetes</taxon>
        <taxon>Mycobacteriales</taxon>
        <taxon>Nocardiaceae</taxon>
        <taxon>Nocardia</taxon>
    </lineage>
</organism>
<dbReference type="AlphaFoldDB" id="A0A370ICB0"/>
<dbReference type="EMBL" id="QQBC01000003">
    <property type="protein sequence ID" value="RDI67044.1"/>
    <property type="molecule type" value="Genomic_DNA"/>
</dbReference>
<accession>A0A370ICB0</accession>